<dbReference type="InterPro" id="IPR000878">
    <property type="entry name" value="4pyrrol_Mease"/>
</dbReference>
<evidence type="ECO:0000256" key="3">
    <source>
        <dbReference type="ARBA" id="ARBA00022603"/>
    </source>
</evidence>
<dbReference type="InterPro" id="IPR014776">
    <property type="entry name" value="4pyrrole_Mease_sub2"/>
</dbReference>
<protein>
    <recommendedName>
        <fullName evidence="2">uroporphyrinogen-III C-methyltransferase</fullName>
        <ecNumber evidence="2">2.1.1.107</ecNumber>
    </recommendedName>
</protein>
<dbReference type="NCBIfam" id="TIGR01469">
    <property type="entry name" value="cobA_cysG_Cterm"/>
    <property type="match status" value="1"/>
</dbReference>
<organism evidence="10 11">
    <name type="scientific">Acidimangrovimonas pyrenivorans</name>
    <dbReference type="NCBI Taxonomy" id="2030798"/>
    <lineage>
        <taxon>Bacteria</taxon>
        <taxon>Pseudomonadati</taxon>
        <taxon>Pseudomonadota</taxon>
        <taxon>Alphaproteobacteria</taxon>
        <taxon>Rhodobacterales</taxon>
        <taxon>Paracoccaceae</taxon>
        <taxon>Acidimangrovimonas</taxon>
    </lineage>
</organism>
<evidence type="ECO:0000256" key="8">
    <source>
        <dbReference type="RuleBase" id="RU003960"/>
    </source>
</evidence>
<evidence type="ECO:0000313" key="10">
    <source>
        <dbReference type="EMBL" id="MFC2968295.1"/>
    </source>
</evidence>
<evidence type="ECO:0000256" key="2">
    <source>
        <dbReference type="ARBA" id="ARBA00012162"/>
    </source>
</evidence>
<evidence type="ECO:0000256" key="1">
    <source>
        <dbReference type="ARBA" id="ARBA00005879"/>
    </source>
</evidence>
<dbReference type="Proteomes" id="UP001595443">
    <property type="component" value="Unassembled WGS sequence"/>
</dbReference>
<evidence type="ECO:0000256" key="5">
    <source>
        <dbReference type="ARBA" id="ARBA00022691"/>
    </source>
</evidence>
<dbReference type="PANTHER" id="PTHR45790">
    <property type="entry name" value="SIROHEME SYNTHASE-RELATED"/>
    <property type="match status" value="1"/>
</dbReference>
<name>A0ABV7AGR5_9RHOB</name>
<dbReference type="InterPro" id="IPR050161">
    <property type="entry name" value="Siro_Cobalamin_biosynth"/>
</dbReference>
<dbReference type="InterPro" id="IPR035996">
    <property type="entry name" value="4pyrrol_Methylase_sf"/>
</dbReference>
<dbReference type="EMBL" id="JBHRSK010000004">
    <property type="protein sequence ID" value="MFC2968295.1"/>
    <property type="molecule type" value="Genomic_DNA"/>
</dbReference>
<dbReference type="PROSITE" id="PS00839">
    <property type="entry name" value="SUMT_1"/>
    <property type="match status" value="1"/>
</dbReference>
<dbReference type="PROSITE" id="PS00840">
    <property type="entry name" value="SUMT_2"/>
    <property type="match status" value="1"/>
</dbReference>
<dbReference type="Pfam" id="PF00590">
    <property type="entry name" value="TP_methylase"/>
    <property type="match status" value="1"/>
</dbReference>
<keyword evidence="3 8" id="KW-0489">Methyltransferase</keyword>
<dbReference type="InterPro" id="IPR006366">
    <property type="entry name" value="CobA/CysG_C"/>
</dbReference>
<proteinExistence type="inferred from homology"/>
<comment type="caution">
    <text evidence="10">The sequence shown here is derived from an EMBL/GenBank/DDBJ whole genome shotgun (WGS) entry which is preliminary data.</text>
</comment>
<keyword evidence="6" id="KW-0627">Porphyrin biosynthesis</keyword>
<dbReference type="Gene3D" id="3.40.1010.10">
    <property type="entry name" value="Cobalt-precorrin-4 Transmethylase, Domain 1"/>
    <property type="match status" value="1"/>
</dbReference>
<evidence type="ECO:0000256" key="7">
    <source>
        <dbReference type="ARBA" id="ARBA00025705"/>
    </source>
</evidence>
<comment type="similarity">
    <text evidence="1 8">Belongs to the precorrin methyltransferase family.</text>
</comment>
<dbReference type="SUPFAM" id="SSF53790">
    <property type="entry name" value="Tetrapyrrole methylase"/>
    <property type="match status" value="1"/>
</dbReference>
<comment type="pathway">
    <text evidence="7">Porphyrin-containing compound metabolism; siroheme biosynthesis; precorrin-2 from uroporphyrinogen III: step 1/1.</text>
</comment>
<dbReference type="NCBIfam" id="NF004790">
    <property type="entry name" value="PRK06136.1"/>
    <property type="match status" value="1"/>
</dbReference>
<keyword evidence="11" id="KW-1185">Reference proteome</keyword>
<accession>A0ABV7AGR5</accession>
<dbReference type="GO" id="GO:0032259">
    <property type="term" value="P:methylation"/>
    <property type="evidence" value="ECO:0007669"/>
    <property type="project" value="UniProtKB-KW"/>
</dbReference>
<dbReference type="EC" id="2.1.1.107" evidence="2"/>
<sequence length="297" mass="30661">MTHASIFPASPLRRLCARMIRGGAGMAARLAGGGAAALPLDRRWLRAGEAGAGRVDLVGAGPGDPELLTLKARRLLAEAEVVVHDRLISAEILALIPRRARRIAAGKQGFGPSVPQEEINALLVQHARAGARVVRLKSGDPGVYGRLDEEVEALDANGIDWAITPGLTAASAAAAALGQGLTARGRNTGVRLLTGHDVAGFAEQDWRGLAEPGAVAAIYMGKRAARFLQGRLLMHGAGGETPVSVVENASRPDQRIRPTTLAALPAALEGVGGPAVLLYGLAPRGAAARAEPEEKSA</sequence>
<keyword evidence="4 8" id="KW-0808">Transferase</keyword>
<gene>
    <name evidence="10" type="primary">cobA</name>
    <name evidence="10" type="ORF">ACFOES_09330</name>
</gene>
<evidence type="ECO:0000256" key="4">
    <source>
        <dbReference type="ARBA" id="ARBA00022679"/>
    </source>
</evidence>
<evidence type="ECO:0000313" key="11">
    <source>
        <dbReference type="Proteomes" id="UP001595443"/>
    </source>
</evidence>
<evidence type="ECO:0000259" key="9">
    <source>
        <dbReference type="Pfam" id="PF00590"/>
    </source>
</evidence>
<dbReference type="GO" id="GO:0004851">
    <property type="term" value="F:uroporphyrin-III C-methyltransferase activity"/>
    <property type="evidence" value="ECO:0007669"/>
    <property type="project" value="UniProtKB-EC"/>
</dbReference>
<dbReference type="Gene3D" id="3.30.950.10">
    <property type="entry name" value="Methyltransferase, Cobalt-precorrin-4 Transmethylase, Domain 2"/>
    <property type="match status" value="1"/>
</dbReference>
<keyword evidence="5" id="KW-0949">S-adenosyl-L-methionine</keyword>
<evidence type="ECO:0000256" key="6">
    <source>
        <dbReference type="ARBA" id="ARBA00023244"/>
    </source>
</evidence>
<dbReference type="InterPro" id="IPR003043">
    <property type="entry name" value="Uropor_MeTrfase_CS"/>
</dbReference>
<dbReference type="PANTHER" id="PTHR45790:SF3">
    <property type="entry name" value="S-ADENOSYL-L-METHIONINE-DEPENDENT UROPORPHYRINOGEN III METHYLTRANSFERASE, CHLOROPLASTIC"/>
    <property type="match status" value="1"/>
</dbReference>
<dbReference type="RefSeq" id="WP_377832964.1">
    <property type="nucleotide sequence ID" value="NZ_JBHRSK010000004.1"/>
</dbReference>
<reference evidence="11" key="1">
    <citation type="journal article" date="2019" name="Int. J. Syst. Evol. Microbiol.">
        <title>The Global Catalogue of Microorganisms (GCM) 10K type strain sequencing project: providing services to taxonomists for standard genome sequencing and annotation.</title>
        <authorList>
            <consortium name="The Broad Institute Genomics Platform"/>
            <consortium name="The Broad Institute Genome Sequencing Center for Infectious Disease"/>
            <person name="Wu L."/>
            <person name="Ma J."/>
        </authorList>
    </citation>
    <scope>NUCLEOTIDE SEQUENCE [LARGE SCALE GENOMIC DNA]</scope>
    <source>
        <strain evidence="11">KCTC 62192</strain>
    </source>
</reference>
<feature type="domain" description="Tetrapyrrole methylase" evidence="9">
    <location>
        <begin position="57"/>
        <end position="264"/>
    </location>
</feature>
<dbReference type="CDD" id="cd11642">
    <property type="entry name" value="SUMT"/>
    <property type="match status" value="1"/>
</dbReference>
<dbReference type="InterPro" id="IPR014777">
    <property type="entry name" value="4pyrrole_Mease_sub1"/>
</dbReference>